<feature type="transmembrane region" description="Helical" evidence="2">
    <location>
        <begin position="7"/>
        <end position="25"/>
    </location>
</feature>
<dbReference type="CDD" id="cd08946">
    <property type="entry name" value="SDR_e"/>
    <property type="match status" value="1"/>
</dbReference>
<dbReference type="EMBL" id="JRMP02000016">
    <property type="protein sequence ID" value="TLD93008.1"/>
    <property type="molecule type" value="Genomic_DNA"/>
</dbReference>
<keyword evidence="2" id="KW-0472">Membrane</keyword>
<evidence type="ECO:0000256" key="1">
    <source>
        <dbReference type="ARBA" id="ARBA00007637"/>
    </source>
</evidence>
<dbReference type="Proteomes" id="UP000029714">
    <property type="component" value="Unassembled WGS sequence"/>
</dbReference>
<reference evidence="5 6" key="2">
    <citation type="journal article" date="2016" name="Infect. Immun.">
        <title>Helicobacter saguini, a Novel Helicobacter Isolated from Cotton-Top Tamarins with Ulcerative Colitis, Has Proinflammatory Properties and Induces Typhlocolitis and Dysplasia in Gnotobiotic IL-10-/- Mice.</title>
        <authorList>
            <person name="Shen Z."/>
            <person name="Mannion A."/>
            <person name="Whary M.T."/>
            <person name="Muthupalani S."/>
            <person name="Sheh A."/>
            <person name="Feng Y."/>
            <person name="Gong G."/>
            <person name="Vandamme P."/>
            <person name="Holcombe H.R."/>
            <person name="Paster B.J."/>
            <person name="Fox J.G."/>
        </authorList>
    </citation>
    <scope>NUCLEOTIDE SEQUENCE [LARGE SCALE GENOMIC DNA]</scope>
    <source>
        <strain evidence="5 6">MIT 97-6194</strain>
    </source>
</reference>
<evidence type="ECO:0000313" key="4">
    <source>
        <dbReference type="EMBL" id="MWV70460.1"/>
    </source>
</evidence>
<dbReference type="Gene3D" id="3.40.50.720">
    <property type="entry name" value="NAD(P)-binding Rossmann-like Domain"/>
    <property type="match status" value="1"/>
</dbReference>
<comment type="similarity">
    <text evidence="1">Belongs to the NAD(P)-dependent epimerase/dehydratase family.</text>
</comment>
<evidence type="ECO:0000313" key="7">
    <source>
        <dbReference type="Proteomes" id="UP000477070"/>
    </source>
</evidence>
<evidence type="ECO:0000259" key="3">
    <source>
        <dbReference type="Pfam" id="PF01370"/>
    </source>
</evidence>
<reference evidence="5 6" key="1">
    <citation type="journal article" date="2014" name="Genome Announc.">
        <title>Draft genome sequences of eight enterohepatic helicobacter species isolated from both laboratory and wild rodents.</title>
        <authorList>
            <person name="Sheh A."/>
            <person name="Shen Z."/>
            <person name="Fox J.G."/>
        </authorList>
    </citation>
    <scope>NUCLEOTIDE SEQUENCE [LARGE SCALE GENOMIC DNA]</scope>
    <source>
        <strain evidence="5 6">MIT 97-6194</strain>
    </source>
</reference>
<reference evidence="5" key="3">
    <citation type="submission" date="2018-04" db="EMBL/GenBank/DDBJ databases">
        <authorList>
            <person name="Sheh A."/>
            <person name="Shen Z."/>
            <person name="Mannion A.J."/>
            <person name="Fox J.G."/>
        </authorList>
    </citation>
    <scope>NUCLEOTIDE SEQUENCE</scope>
    <source>
        <strain evidence="5">MIT 97-6194</strain>
    </source>
</reference>
<dbReference type="OrthoDB" id="9801785at2"/>
<dbReference type="AlphaFoldDB" id="A0A4U8T1E3"/>
<protein>
    <submittedName>
        <fullName evidence="4">NAD-dependent epimerase/dehydratase family protein</fullName>
    </submittedName>
    <submittedName>
        <fullName evidence="5">SDR family oxidoreductase</fullName>
    </submittedName>
</protein>
<feature type="domain" description="NAD-dependent epimerase/dehydratase" evidence="3">
    <location>
        <begin position="7"/>
        <end position="231"/>
    </location>
</feature>
<dbReference type="EMBL" id="QBIU01000002">
    <property type="protein sequence ID" value="MWV70460.1"/>
    <property type="molecule type" value="Genomic_DNA"/>
</dbReference>
<comment type="caution">
    <text evidence="5">The sequence shown here is derived from an EMBL/GenBank/DDBJ whole genome shotgun (WGS) entry which is preliminary data.</text>
</comment>
<reference evidence="4 7" key="4">
    <citation type="submission" date="2019-12" db="EMBL/GenBank/DDBJ databases">
        <title>Multi-Generational Helicobacter saguini Isolates.</title>
        <authorList>
            <person name="Mannion A."/>
            <person name="Shen Z."/>
            <person name="Fox J.G."/>
        </authorList>
    </citation>
    <scope>NUCLEOTIDE SEQUENCE [LARGE SCALE GENOMIC DNA]</scope>
    <source>
        <strain evidence="4">16-048</strain>
        <strain evidence="7">16-048 (F4)</strain>
    </source>
</reference>
<accession>A0A4U8T1E3</accession>
<organism evidence="5 6">
    <name type="scientific">Helicobacter saguini</name>
    <dbReference type="NCBI Taxonomy" id="1548018"/>
    <lineage>
        <taxon>Bacteria</taxon>
        <taxon>Pseudomonadati</taxon>
        <taxon>Campylobacterota</taxon>
        <taxon>Epsilonproteobacteria</taxon>
        <taxon>Campylobacterales</taxon>
        <taxon>Helicobacteraceae</taxon>
        <taxon>Helicobacter</taxon>
    </lineage>
</organism>
<dbReference type="RefSeq" id="WP_118949363.1">
    <property type="nucleotide sequence ID" value="NZ_JRMP02000016.1"/>
</dbReference>
<keyword evidence="2" id="KW-1133">Transmembrane helix</keyword>
<gene>
    <name evidence="4" type="ORF">DCO61_10760</name>
    <name evidence="5" type="ORF">LS64_009465</name>
</gene>
<dbReference type="SUPFAM" id="SSF51735">
    <property type="entry name" value="NAD(P)-binding Rossmann-fold domains"/>
    <property type="match status" value="1"/>
</dbReference>
<sequence>MESKKKVLLSGATGFIGTNFILQMYKKYDITALVRATSNTAKIESFCNIYIYNMQENVVYQHNNIESKSLSDFMIKGDFDFILHLSGIVPTATKPCNDVRALIESNITFGTYLLEAAKVAKIPYFINAASFGSYCDSLAYRPATLYAASKMAFEDIMYYYALSSPHTTFTSLLIFNVYGPNDTSTRLFNLLDKIALSGESLEMSDGEQVVDYSHVFDVVRGFDYLMELVQKDSKFCKNKIFALRGEQRLKLKELVLLYEKIMGKKLHIKWGARARRELEITLPWEGGELLPNFTFSISLESGFKMIKDSIESSNTNGGGGVSTLTFYHYITLQNLDSIKVLNFITYIDSKVQIYNLDSIADSMIDSMAV</sequence>
<dbReference type="InterPro" id="IPR036291">
    <property type="entry name" value="NAD(P)-bd_dom_sf"/>
</dbReference>
<evidence type="ECO:0000313" key="5">
    <source>
        <dbReference type="EMBL" id="TLD93008.1"/>
    </source>
</evidence>
<evidence type="ECO:0000313" key="6">
    <source>
        <dbReference type="Proteomes" id="UP000029714"/>
    </source>
</evidence>
<dbReference type="Pfam" id="PF01370">
    <property type="entry name" value="Epimerase"/>
    <property type="match status" value="1"/>
</dbReference>
<dbReference type="PANTHER" id="PTHR43000">
    <property type="entry name" value="DTDP-D-GLUCOSE 4,6-DEHYDRATASE-RELATED"/>
    <property type="match status" value="1"/>
</dbReference>
<dbReference type="Proteomes" id="UP000477070">
    <property type="component" value="Unassembled WGS sequence"/>
</dbReference>
<evidence type="ECO:0000256" key="2">
    <source>
        <dbReference type="SAM" id="Phobius"/>
    </source>
</evidence>
<proteinExistence type="inferred from homology"/>
<dbReference type="InterPro" id="IPR001509">
    <property type="entry name" value="Epimerase_deHydtase"/>
</dbReference>
<keyword evidence="6" id="KW-1185">Reference proteome</keyword>
<dbReference type="STRING" id="1548018.LS64_05260"/>
<name>A0A4U8T1E3_9HELI</name>
<keyword evidence="2" id="KW-0812">Transmembrane</keyword>